<dbReference type="Proteomes" id="UP000680206">
    <property type="component" value="Unassembled WGS sequence"/>
</dbReference>
<proteinExistence type="predicted"/>
<dbReference type="EMBL" id="JAGEPF010000014">
    <property type="protein sequence ID" value="MBO2460615.1"/>
    <property type="molecule type" value="Genomic_DNA"/>
</dbReference>
<protein>
    <submittedName>
        <fullName evidence="1">Uncharacterized protein</fullName>
    </submittedName>
</protein>
<evidence type="ECO:0000313" key="1">
    <source>
        <dbReference type="EMBL" id="MBO2460615.1"/>
    </source>
</evidence>
<accession>A0ABS3RX79</accession>
<comment type="caution">
    <text evidence="1">The sequence shown here is derived from an EMBL/GenBank/DDBJ whole genome shotgun (WGS) entry which is preliminary data.</text>
</comment>
<gene>
    <name evidence="1" type="ORF">J4709_23810</name>
</gene>
<keyword evidence="2" id="KW-1185">Reference proteome</keyword>
<name>A0ABS3RX79_9ACTN</name>
<reference evidence="1 2" key="1">
    <citation type="submission" date="2021-03" db="EMBL/GenBank/DDBJ databases">
        <title>Actinomadura violae sp. nov., isolated from lichen in Thailand.</title>
        <authorList>
            <person name="Kanchanasin P."/>
            <person name="Saeng-In P."/>
            <person name="Phongsopitanun W."/>
            <person name="Yuki M."/>
            <person name="Kudo T."/>
            <person name="Ohkuma M."/>
            <person name="Tanasupawat S."/>
        </authorList>
    </citation>
    <scope>NUCLEOTIDE SEQUENCE [LARGE SCALE GENOMIC DNA]</scope>
    <source>
        <strain evidence="1 2">LCR2-06</strain>
    </source>
</reference>
<evidence type="ECO:0000313" key="2">
    <source>
        <dbReference type="Proteomes" id="UP000680206"/>
    </source>
</evidence>
<organism evidence="1 2">
    <name type="scientific">Actinomadura violacea</name>
    <dbReference type="NCBI Taxonomy" id="2819934"/>
    <lineage>
        <taxon>Bacteria</taxon>
        <taxon>Bacillati</taxon>
        <taxon>Actinomycetota</taxon>
        <taxon>Actinomycetes</taxon>
        <taxon>Streptosporangiales</taxon>
        <taxon>Thermomonosporaceae</taxon>
        <taxon>Actinomadura</taxon>
    </lineage>
</organism>
<dbReference type="RefSeq" id="WP_208243986.1">
    <property type="nucleotide sequence ID" value="NZ_JAGEPF010000014.1"/>
</dbReference>
<sequence length="119" mass="13298">MWQALASNLRTPAQVLLELCSQRDSAWNDNRLLRLIAEHPNADREVLLKVLAELEALLLTSTSRPYAAVLALAVRQELEPDELQRLATLPGASARMRTGLRRRLTARPQIAQLAPRRAG</sequence>